<keyword evidence="2" id="KW-0934">Plastid</keyword>
<sequence>MVSSRIQAQVEVEWRDQIDKYTGNCESIKRRTLASNFDHVFIIIPRYTAFSELIPLLALSSTPLLKIKKISQSIDSKNRTIVNETTLSSPGATFSFTASASFEVQTPSRIKVEFKEGAVRPPEVSPTLNLPETLEIFGQKVDLQPLKRSLDPLQHAFANISGSVSRQPPFKFPFPGNGARSWLLTTYLDEDFMISRGDGGLFVLAKEGCWGENL</sequence>
<dbReference type="Pfam" id="PF04755">
    <property type="entry name" value="PAP_fibrillin"/>
    <property type="match status" value="1"/>
</dbReference>
<organism evidence="5 6">
    <name type="scientific">Vanilla planifolia</name>
    <name type="common">Vanilla</name>
    <dbReference type="NCBI Taxonomy" id="51239"/>
    <lineage>
        <taxon>Eukaryota</taxon>
        <taxon>Viridiplantae</taxon>
        <taxon>Streptophyta</taxon>
        <taxon>Embryophyta</taxon>
        <taxon>Tracheophyta</taxon>
        <taxon>Spermatophyta</taxon>
        <taxon>Magnoliopsida</taxon>
        <taxon>Liliopsida</taxon>
        <taxon>Asparagales</taxon>
        <taxon>Orchidaceae</taxon>
        <taxon>Vanilloideae</taxon>
        <taxon>Vanilleae</taxon>
        <taxon>Vanilla</taxon>
    </lineage>
</organism>
<dbReference type="InterPro" id="IPR006843">
    <property type="entry name" value="PAP/fibrillin_dom"/>
</dbReference>
<dbReference type="OrthoDB" id="498392at2759"/>
<dbReference type="PANTHER" id="PTHR31906">
    <property type="entry name" value="PLASTID-LIPID-ASSOCIATED PROTEIN 4, CHLOROPLASTIC-RELATED"/>
    <property type="match status" value="1"/>
</dbReference>
<proteinExistence type="predicted"/>
<evidence type="ECO:0000256" key="1">
    <source>
        <dbReference type="ARBA" id="ARBA00004474"/>
    </source>
</evidence>
<gene>
    <name evidence="5" type="ORF">HPP92_020417</name>
</gene>
<comment type="subcellular location">
    <subcellularLocation>
        <location evidence="1">Plastid</location>
    </subcellularLocation>
</comment>
<name>A0A835Q0N3_VANPL</name>
<dbReference type="AlphaFoldDB" id="A0A835Q0N3"/>
<feature type="domain" description="Plastid lipid-associated protein/fibrillin conserved" evidence="4">
    <location>
        <begin position="47"/>
        <end position="205"/>
    </location>
</feature>
<evidence type="ECO:0000256" key="2">
    <source>
        <dbReference type="ARBA" id="ARBA00022640"/>
    </source>
</evidence>
<comment type="caution">
    <text evidence="5">The sequence shown here is derived from an EMBL/GenBank/DDBJ whole genome shotgun (WGS) entry which is preliminary data.</text>
</comment>
<reference evidence="5 6" key="1">
    <citation type="journal article" date="2020" name="Nat. Food">
        <title>A phased Vanilla planifolia genome enables genetic improvement of flavour and production.</title>
        <authorList>
            <person name="Hasing T."/>
            <person name="Tang H."/>
            <person name="Brym M."/>
            <person name="Khazi F."/>
            <person name="Huang T."/>
            <person name="Chambers A.H."/>
        </authorList>
    </citation>
    <scope>NUCLEOTIDE SEQUENCE [LARGE SCALE GENOMIC DNA]</scope>
    <source>
        <tissue evidence="5">Leaf</tissue>
    </source>
</reference>
<dbReference type="GO" id="GO:0009536">
    <property type="term" value="C:plastid"/>
    <property type="evidence" value="ECO:0007669"/>
    <property type="project" value="UniProtKB-SubCell"/>
</dbReference>
<evidence type="ECO:0000313" key="6">
    <source>
        <dbReference type="Proteomes" id="UP000639772"/>
    </source>
</evidence>
<keyword evidence="3" id="KW-0809">Transit peptide</keyword>
<evidence type="ECO:0000259" key="4">
    <source>
        <dbReference type="Pfam" id="PF04755"/>
    </source>
</evidence>
<accession>A0A835Q0N3</accession>
<protein>
    <recommendedName>
        <fullName evidence="4">Plastid lipid-associated protein/fibrillin conserved domain-containing protein</fullName>
    </recommendedName>
</protein>
<dbReference type="Proteomes" id="UP000639772">
    <property type="component" value="Chromosome 11"/>
</dbReference>
<evidence type="ECO:0000256" key="3">
    <source>
        <dbReference type="ARBA" id="ARBA00022946"/>
    </source>
</evidence>
<dbReference type="InterPro" id="IPR039633">
    <property type="entry name" value="PAP"/>
</dbReference>
<evidence type="ECO:0000313" key="5">
    <source>
        <dbReference type="EMBL" id="KAG0461941.1"/>
    </source>
</evidence>
<dbReference type="EMBL" id="JADCNM010000011">
    <property type="protein sequence ID" value="KAG0461941.1"/>
    <property type="molecule type" value="Genomic_DNA"/>
</dbReference>